<evidence type="ECO:0000256" key="1">
    <source>
        <dbReference type="SAM" id="MobiDB-lite"/>
    </source>
</evidence>
<accession>A0A438DR88</accession>
<dbReference type="EMBL" id="QGNW01001517">
    <property type="protein sequence ID" value="RVW37983.1"/>
    <property type="molecule type" value="Genomic_DNA"/>
</dbReference>
<sequence length="38" mass="4376">MKMKMETWLISADEEDGEGYKCGDGNDDDDDFVDLEEE</sequence>
<evidence type="ECO:0000313" key="2">
    <source>
        <dbReference type="EMBL" id="RVW37983.1"/>
    </source>
</evidence>
<protein>
    <submittedName>
        <fullName evidence="2">Uncharacterized protein</fullName>
    </submittedName>
</protein>
<dbReference type="Proteomes" id="UP000288805">
    <property type="component" value="Unassembled WGS sequence"/>
</dbReference>
<proteinExistence type="predicted"/>
<name>A0A438DR88_VITVI</name>
<feature type="region of interest" description="Disordered" evidence="1">
    <location>
        <begin position="12"/>
        <end position="38"/>
    </location>
</feature>
<organism evidence="2 3">
    <name type="scientific">Vitis vinifera</name>
    <name type="common">Grape</name>
    <dbReference type="NCBI Taxonomy" id="29760"/>
    <lineage>
        <taxon>Eukaryota</taxon>
        <taxon>Viridiplantae</taxon>
        <taxon>Streptophyta</taxon>
        <taxon>Embryophyta</taxon>
        <taxon>Tracheophyta</taxon>
        <taxon>Spermatophyta</taxon>
        <taxon>Magnoliopsida</taxon>
        <taxon>eudicotyledons</taxon>
        <taxon>Gunneridae</taxon>
        <taxon>Pentapetalae</taxon>
        <taxon>rosids</taxon>
        <taxon>Vitales</taxon>
        <taxon>Vitaceae</taxon>
        <taxon>Viteae</taxon>
        <taxon>Vitis</taxon>
    </lineage>
</organism>
<evidence type="ECO:0000313" key="3">
    <source>
        <dbReference type="Proteomes" id="UP000288805"/>
    </source>
</evidence>
<feature type="compositionally biased region" description="Acidic residues" evidence="1">
    <location>
        <begin position="25"/>
        <end position="38"/>
    </location>
</feature>
<comment type="caution">
    <text evidence="2">The sequence shown here is derived from an EMBL/GenBank/DDBJ whole genome shotgun (WGS) entry which is preliminary data.</text>
</comment>
<gene>
    <name evidence="2" type="ORF">CK203_084187</name>
</gene>
<reference evidence="2 3" key="1">
    <citation type="journal article" date="2018" name="PLoS Genet.">
        <title>Population sequencing reveals clonal diversity and ancestral inbreeding in the grapevine cultivar Chardonnay.</title>
        <authorList>
            <person name="Roach M.J."/>
            <person name="Johnson D.L."/>
            <person name="Bohlmann J."/>
            <person name="van Vuuren H.J."/>
            <person name="Jones S.J."/>
            <person name="Pretorius I.S."/>
            <person name="Schmidt S.A."/>
            <person name="Borneman A.R."/>
        </authorList>
    </citation>
    <scope>NUCLEOTIDE SEQUENCE [LARGE SCALE GENOMIC DNA]</scope>
    <source>
        <strain evidence="3">cv. Chardonnay</strain>
        <tissue evidence="2">Leaf</tissue>
    </source>
</reference>
<dbReference type="AlphaFoldDB" id="A0A438DR88"/>